<name>A0A955I7Z6_9BACT</name>
<reference evidence="1" key="1">
    <citation type="submission" date="2020-04" db="EMBL/GenBank/DDBJ databases">
        <authorList>
            <person name="Zhang T."/>
        </authorList>
    </citation>
    <scope>NUCLEOTIDE SEQUENCE</scope>
    <source>
        <strain evidence="1">HKST-UBA15</strain>
    </source>
</reference>
<organism evidence="1 2">
    <name type="scientific">Candidatus Dojkabacteria bacterium</name>
    <dbReference type="NCBI Taxonomy" id="2099670"/>
    <lineage>
        <taxon>Bacteria</taxon>
        <taxon>Candidatus Dojkabacteria</taxon>
    </lineage>
</organism>
<dbReference type="EMBL" id="JAGQLL010000036">
    <property type="protein sequence ID" value="MCA9380186.1"/>
    <property type="molecule type" value="Genomic_DNA"/>
</dbReference>
<dbReference type="AlphaFoldDB" id="A0A955I7Z6"/>
<sequence length="116" mass="13714">MNILSMNIAEIHPGDFPKESSWEHFSSCSDERIIRDFSRMSFELALLPTVGWILREGSHRVARLYQVGISQINYFPIVLTKKDTRSWQQRIDALHGKRIYTFEDFLNQCQAGRFYR</sequence>
<proteinExistence type="predicted"/>
<evidence type="ECO:0000313" key="1">
    <source>
        <dbReference type="EMBL" id="MCA9380186.1"/>
    </source>
</evidence>
<dbReference type="Proteomes" id="UP000745577">
    <property type="component" value="Unassembled WGS sequence"/>
</dbReference>
<evidence type="ECO:0000313" key="2">
    <source>
        <dbReference type="Proteomes" id="UP000745577"/>
    </source>
</evidence>
<gene>
    <name evidence="1" type="ORF">KC675_03340</name>
</gene>
<reference evidence="1" key="2">
    <citation type="journal article" date="2021" name="Microbiome">
        <title>Successional dynamics and alternative stable states in a saline activated sludge microbial community over 9 years.</title>
        <authorList>
            <person name="Wang Y."/>
            <person name="Ye J."/>
            <person name="Ju F."/>
            <person name="Liu L."/>
            <person name="Boyd J.A."/>
            <person name="Deng Y."/>
            <person name="Parks D.H."/>
            <person name="Jiang X."/>
            <person name="Yin X."/>
            <person name="Woodcroft B.J."/>
            <person name="Tyson G.W."/>
            <person name="Hugenholtz P."/>
            <person name="Polz M.F."/>
            <person name="Zhang T."/>
        </authorList>
    </citation>
    <scope>NUCLEOTIDE SEQUENCE</scope>
    <source>
        <strain evidence="1">HKST-UBA15</strain>
    </source>
</reference>
<protein>
    <recommendedName>
        <fullName evidence="3">ParB/Sulfiredoxin domain-containing protein</fullName>
    </recommendedName>
</protein>
<evidence type="ECO:0008006" key="3">
    <source>
        <dbReference type="Google" id="ProtNLM"/>
    </source>
</evidence>
<comment type="caution">
    <text evidence="1">The sequence shown here is derived from an EMBL/GenBank/DDBJ whole genome shotgun (WGS) entry which is preliminary data.</text>
</comment>
<accession>A0A955I7Z6</accession>